<dbReference type="OMA" id="PTMHHIG"/>
<dbReference type="InterPro" id="IPR043198">
    <property type="entry name" value="Cyclin/Ssn8"/>
</dbReference>
<evidence type="ECO:0000259" key="7">
    <source>
        <dbReference type="SMART" id="SM00385"/>
    </source>
</evidence>
<comment type="subunit">
    <text evidence="1">Interacts with the CDC2 protein kinase to form a serine/threonine kinase holoenzyme complex also known as maturation promoting factor (MPF). The cyclin subunit imparts substrate specificity to the complex.</text>
</comment>
<dbReference type="InterPro" id="IPR036915">
    <property type="entry name" value="Cyclin-like_sf"/>
</dbReference>
<name>A0A2P6R3R0_ROSCH</name>
<reference evidence="8 9" key="1">
    <citation type="journal article" date="2018" name="Nat. Genet.">
        <title>The Rosa genome provides new insights in the design of modern roses.</title>
        <authorList>
            <person name="Bendahmane M."/>
        </authorList>
    </citation>
    <scope>NUCLEOTIDE SEQUENCE [LARGE SCALE GENOMIC DNA]</scope>
    <source>
        <strain evidence="9">cv. Old Blush</strain>
    </source>
</reference>
<dbReference type="Proteomes" id="UP000238479">
    <property type="component" value="Chromosome 4"/>
</dbReference>
<dbReference type="EMBL" id="PDCK01000042">
    <property type="protein sequence ID" value="PRQ41082.1"/>
    <property type="molecule type" value="Genomic_DNA"/>
</dbReference>
<comment type="similarity">
    <text evidence="5">Belongs to the cyclin family.</text>
</comment>
<organism evidence="8 9">
    <name type="scientific">Rosa chinensis</name>
    <name type="common">China rose</name>
    <dbReference type="NCBI Taxonomy" id="74649"/>
    <lineage>
        <taxon>Eukaryota</taxon>
        <taxon>Viridiplantae</taxon>
        <taxon>Streptophyta</taxon>
        <taxon>Embryophyta</taxon>
        <taxon>Tracheophyta</taxon>
        <taxon>Spermatophyta</taxon>
        <taxon>Magnoliopsida</taxon>
        <taxon>eudicotyledons</taxon>
        <taxon>Gunneridae</taxon>
        <taxon>Pentapetalae</taxon>
        <taxon>rosids</taxon>
        <taxon>fabids</taxon>
        <taxon>Rosales</taxon>
        <taxon>Rosaceae</taxon>
        <taxon>Rosoideae</taxon>
        <taxon>Rosoideae incertae sedis</taxon>
        <taxon>Rosa</taxon>
    </lineage>
</organism>
<comment type="caution">
    <text evidence="8">The sequence shown here is derived from an EMBL/GenBank/DDBJ whole genome shotgun (WGS) entry which is preliminary data.</text>
</comment>
<evidence type="ECO:0000256" key="3">
    <source>
        <dbReference type="ARBA" id="ARBA00023306"/>
    </source>
</evidence>
<evidence type="ECO:0000256" key="2">
    <source>
        <dbReference type="ARBA" id="ARBA00022618"/>
    </source>
</evidence>
<dbReference type="InterPro" id="IPR013763">
    <property type="entry name" value="Cyclin-like_dom"/>
</dbReference>
<keyword evidence="2" id="KW-0132">Cell division</keyword>
<dbReference type="AlphaFoldDB" id="A0A2P6R3R0"/>
<dbReference type="PIRSF" id="PIRSF028758">
    <property type="entry name" value="Cyclin, C/H/G types"/>
    <property type="match status" value="1"/>
</dbReference>
<keyword evidence="5" id="KW-0195">Cyclin</keyword>
<feature type="domain" description="Cyclin-like" evidence="7">
    <location>
        <begin position="37"/>
        <end position="140"/>
    </location>
</feature>
<dbReference type="Pfam" id="PF00134">
    <property type="entry name" value="Cyclin_N"/>
    <property type="match status" value="1"/>
</dbReference>
<accession>A0A2P6R3R0</accession>
<evidence type="ECO:0000256" key="1">
    <source>
        <dbReference type="ARBA" id="ARBA00011177"/>
    </source>
</evidence>
<dbReference type="GO" id="GO:0051301">
    <property type="term" value="P:cell division"/>
    <property type="evidence" value="ECO:0007669"/>
    <property type="project" value="UniProtKB-KW"/>
</dbReference>
<dbReference type="GO" id="GO:0006357">
    <property type="term" value="P:regulation of transcription by RNA polymerase II"/>
    <property type="evidence" value="ECO:0007669"/>
    <property type="project" value="InterPro"/>
</dbReference>
<feature type="region of interest" description="Disordered" evidence="6">
    <location>
        <begin position="1"/>
        <end position="23"/>
    </location>
</feature>
<dbReference type="OrthoDB" id="10264655at2759"/>
<dbReference type="SMART" id="SM00385">
    <property type="entry name" value="CYCLIN"/>
    <property type="match status" value="2"/>
</dbReference>
<proteinExistence type="inferred from homology"/>
<evidence type="ECO:0000256" key="4">
    <source>
        <dbReference type="ARBA" id="ARBA00032263"/>
    </source>
</evidence>
<dbReference type="SUPFAM" id="SSF47954">
    <property type="entry name" value="Cyclin-like"/>
    <property type="match status" value="2"/>
</dbReference>
<dbReference type="Gramene" id="PRQ41082">
    <property type="protein sequence ID" value="PRQ41082"/>
    <property type="gene ID" value="RchiOBHm_Chr4g0443101"/>
</dbReference>
<dbReference type="GO" id="GO:0016538">
    <property type="term" value="F:cyclin-dependent protein serine/threonine kinase regulator activity"/>
    <property type="evidence" value="ECO:0007669"/>
    <property type="project" value="InterPro"/>
</dbReference>
<keyword evidence="9" id="KW-1185">Reference proteome</keyword>
<dbReference type="PANTHER" id="PTHR10026">
    <property type="entry name" value="CYCLIN"/>
    <property type="match status" value="1"/>
</dbReference>
<evidence type="ECO:0000313" key="8">
    <source>
        <dbReference type="EMBL" id="PRQ41082.1"/>
    </source>
</evidence>
<dbReference type="STRING" id="74649.A0A2P6R3R0"/>
<dbReference type="Gene3D" id="1.10.472.10">
    <property type="entry name" value="Cyclin-like"/>
    <property type="match status" value="2"/>
</dbReference>
<sequence length="282" mass="32570">MSRSRYFTRRELERNSPSRRDGITVGKESKLRSQYCSHIQQIGQKLRLPHLTIATAIMLCHRFYARQSHAKNCWHTVASSCILLASKVQDTPRSLSDVVSVVYCREIQDRITSLMMKHKINPHDVRERDEFCEKIVKILRREKKELILAAEMIVLKTIGFDLDVELPYKALVAALKRLTTDDKITGLLTEVAWSLVEEWLKTSLCLQYKPKYIAVGSVVVAARVLNVKLPAGDKWLEELGVLPERLDEVIRWMQSKLCKVKTREVISFVSFYEITTRPLEKG</sequence>
<feature type="compositionally biased region" description="Basic and acidic residues" evidence="6">
    <location>
        <begin position="8"/>
        <end position="23"/>
    </location>
</feature>
<evidence type="ECO:0000256" key="5">
    <source>
        <dbReference type="RuleBase" id="RU000383"/>
    </source>
</evidence>
<dbReference type="InterPro" id="IPR006671">
    <property type="entry name" value="Cyclin_N"/>
</dbReference>
<gene>
    <name evidence="8" type="ORF">RchiOBHm_Chr4g0443101</name>
</gene>
<evidence type="ECO:0000256" key="6">
    <source>
        <dbReference type="SAM" id="MobiDB-lite"/>
    </source>
</evidence>
<keyword evidence="3" id="KW-0131">Cell cycle</keyword>
<protein>
    <recommendedName>
        <fullName evidence="4">B-like cyclin</fullName>
    </recommendedName>
</protein>
<evidence type="ECO:0000313" key="9">
    <source>
        <dbReference type="Proteomes" id="UP000238479"/>
    </source>
</evidence>
<feature type="domain" description="Cyclin-like" evidence="7">
    <location>
        <begin position="173"/>
        <end position="258"/>
    </location>
</feature>